<evidence type="ECO:0000313" key="1">
    <source>
        <dbReference type="EMBL" id="KAA8495128.1"/>
    </source>
</evidence>
<dbReference type="Proteomes" id="UP000324585">
    <property type="component" value="Unassembled WGS sequence"/>
</dbReference>
<dbReference type="OrthoDB" id="4433at2759"/>
<keyword evidence="2" id="KW-1185">Reference proteome</keyword>
<protein>
    <submittedName>
        <fullName evidence="1">Uncharacterized protein</fullName>
    </submittedName>
</protein>
<sequence length="431" mass="47254">MRSAHPSSNRATLLCFQRVSDWTRREECGTSARQVDMGLGFVQAGLRAIPNRRGESVRVSSVGRNGHVFGARSQSVCQRAQGLSRRHTLRCAVSAGQQQDFSAAKFSGDLQSVDKVLSAFGARAEGEFVGYEVTFSARTGAPQSIPERLIPDAFRTWDIELLGFDALTSSRVDVDSDGKSCLQLKRTRMLPAVGCEADAVATEVTDSMFRLVGSGTRDQQTDEAGAPFCVPFADGSFWCTPHVYDSGSAQALITVGMASARDSTPQQRCILHVALARNSVTLCDELYDAPFRDGQVLHSCGGSQTSFAKDAPTSRDQLCGTFSRTSITHYDALTNAYRTLPDEQVTRGEAEIESWSKLVLLPRGVCVATYMEECKDEEADKAEDSYVLCRQSREPQTSEWLIAKYRRSHQSAAIGGRLLSVLRFTEQRVQV</sequence>
<dbReference type="EMBL" id="VRMN01000004">
    <property type="protein sequence ID" value="KAA8495128.1"/>
    <property type="molecule type" value="Genomic_DNA"/>
</dbReference>
<gene>
    <name evidence="1" type="ORF">FVE85_3369</name>
</gene>
<comment type="caution">
    <text evidence="1">The sequence shown here is derived from an EMBL/GenBank/DDBJ whole genome shotgun (WGS) entry which is preliminary data.</text>
</comment>
<proteinExistence type="predicted"/>
<reference evidence="2" key="1">
    <citation type="journal article" date="2019" name="Nat. Commun.">
        <title>Expansion of phycobilisome linker gene families in mesophilic red algae.</title>
        <authorList>
            <person name="Lee J."/>
            <person name="Kim D."/>
            <person name="Bhattacharya D."/>
            <person name="Yoon H.S."/>
        </authorList>
    </citation>
    <scope>NUCLEOTIDE SEQUENCE [LARGE SCALE GENOMIC DNA]</scope>
    <source>
        <strain evidence="2">CCMP 1328</strain>
    </source>
</reference>
<evidence type="ECO:0000313" key="2">
    <source>
        <dbReference type="Proteomes" id="UP000324585"/>
    </source>
</evidence>
<name>A0A5J4YVA8_PORPP</name>
<organism evidence="1 2">
    <name type="scientific">Porphyridium purpureum</name>
    <name type="common">Red alga</name>
    <name type="synonym">Porphyridium cruentum</name>
    <dbReference type="NCBI Taxonomy" id="35688"/>
    <lineage>
        <taxon>Eukaryota</taxon>
        <taxon>Rhodophyta</taxon>
        <taxon>Bangiophyceae</taxon>
        <taxon>Porphyridiales</taxon>
        <taxon>Porphyridiaceae</taxon>
        <taxon>Porphyridium</taxon>
    </lineage>
</organism>
<accession>A0A5J4YVA8</accession>
<dbReference type="AlphaFoldDB" id="A0A5J4YVA8"/>